<sequence length="254" mass="29817">MMKECILKQLQTIEEEYSVKIIFACEAGSRSTGLATPTSDYDVRFLYIRPIQWYLSIDKKKDDVISLPVNNQLDLVGWDLQKALFLLTKSNPTLLEWLQSSIIYLENETITNKIKEVVPYIFSVRTCFFHYLHMAKGNYKAALKDDEPSVKLYLNVLRPLLYCRWLERKQTIPSVEFEHLLDVCEQGIKSEVAALLHLKKGRLVTPNFAMLNTYIEKEFIHLEHVIKEVEDQKEDLNVNDIFLYSLEHIWQIKL</sequence>
<proteinExistence type="predicted"/>
<dbReference type="PANTHER" id="PTHR34817">
    <property type="entry name" value="NUCLEOTIDYLTRANSFERASE"/>
    <property type="match status" value="1"/>
</dbReference>
<dbReference type="RefSeq" id="WP_129080756.1">
    <property type="nucleotide sequence ID" value="NZ_QOUX01000050.1"/>
</dbReference>
<dbReference type="Pfam" id="PF10127">
    <property type="entry name" value="RlaP"/>
    <property type="match status" value="1"/>
</dbReference>
<gene>
    <name evidence="1" type="ORF">DS745_24025</name>
</gene>
<name>A0A4Q0VKK4_9BACI</name>
<dbReference type="AlphaFoldDB" id="A0A4Q0VKK4"/>
<organism evidence="1 2">
    <name type="scientific">Anaerobacillus alkaliphilus</name>
    <dbReference type="NCBI Taxonomy" id="1548597"/>
    <lineage>
        <taxon>Bacteria</taxon>
        <taxon>Bacillati</taxon>
        <taxon>Bacillota</taxon>
        <taxon>Bacilli</taxon>
        <taxon>Bacillales</taxon>
        <taxon>Bacillaceae</taxon>
        <taxon>Anaerobacillus</taxon>
    </lineage>
</organism>
<dbReference type="InterPro" id="IPR018775">
    <property type="entry name" value="RlaP"/>
</dbReference>
<evidence type="ECO:0000313" key="2">
    <source>
        <dbReference type="Proteomes" id="UP000290649"/>
    </source>
</evidence>
<accession>A0A4Q0VKK4</accession>
<reference evidence="1 2" key="1">
    <citation type="journal article" date="2019" name="Int. J. Syst. Evol. Microbiol.">
        <title>Anaerobacillus alkaliphilus sp. nov., a novel alkaliphilic and moderately halophilic bacterium.</title>
        <authorList>
            <person name="Borsodi A.K."/>
            <person name="Aszalos J.M."/>
            <person name="Bihari P."/>
            <person name="Nagy I."/>
            <person name="Schumann P."/>
            <person name="Sproer C."/>
            <person name="Kovacs A.L."/>
            <person name="Boka K."/>
            <person name="Dobosy P."/>
            <person name="Ovari M."/>
            <person name="Szili-Kovacs T."/>
            <person name="Toth E."/>
        </authorList>
    </citation>
    <scope>NUCLEOTIDE SEQUENCE [LARGE SCALE GENOMIC DNA]</scope>
    <source>
        <strain evidence="1 2">B16-10</strain>
    </source>
</reference>
<comment type="caution">
    <text evidence="1">The sequence shown here is derived from an EMBL/GenBank/DDBJ whole genome shotgun (WGS) entry which is preliminary data.</text>
</comment>
<keyword evidence="2" id="KW-1185">Reference proteome</keyword>
<dbReference type="OrthoDB" id="9796845at2"/>
<dbReference type="GO" id="GO:0016740">
    <property type="term" value="F:transferase activity"/>
    <property type="evidence" value="ECO:0007669"/>
    <property type="project" value="UniProtKB-KW"/>
</dbReference>
<protein>
    <submittedName>
        <fullName evidence="1">Nucleotidyltransferase domain-containing protein</fullName>
    </submittedName>
</protein>
<dbReference type="EMBL" id="QOUX01000050">
    <property type="protein sequence ID" value="RXI95524.1"/>
    <property type="molecule type" value="Genomic_DNA"/>
</dbReference>
<keyword evidence="1" id="KW-0808">Transferase</keyword>
<evidence type="ECO:0000313" key="1">
    <source>
        <dbReference type="EMBL" id="RXI95524.1"/>
    </source>
</evidence>
<dbReference type="PANTHER" id="PTHR34817:SF2">
    <property type="entry name" value="NUCLEOTIDYLTRANSFERASE"/>
    <property type="match status" value="1"/>
</dbReference>
<dbReference type="Proteomes" id="UP000290649">
    <property type="component" value="Unassembled WGS sequence"/>
</dbReference>